<dbReference type="AlphaFoldDB" id="A0A7J5AK16"/>
<keyword evidence="3" id="KW-1185">Reference proteome</keyword>
<comment type="caution">
    <text evidence="2">The sequence shown here is derived from an EMBL/GenBank/DDBJ whole genome shotgun (WGS) entry which is preliminary data.</text>
</comment>
<dbReference type="Proteomes" id="UP000467305">
    <property type="component" value="Unassembled WGS sequence"/>
</dbReference>
<sequence>MNRKRISLVLLFTILCIANGISQKRISELLKNKSLELNKVEEYVLEKKIIPPQCGSIYDINLINSELNLHKNTSSNSFDDSKYVINVFFHIVNKDDGTREIPIEESNIIEAITILNDKFNQFDIFFKFKGFNHINNSNKLTIFHGLQGQTPFGTFNELVQYSKDINKYQDDSFNIFIVDKIFNNNIQFIKYSGMANRNGVNTVIDDEYLLTSTLPHEIGHNLSLLHTYHNWNSSNCELAHANDHVDDTAPSTTYDSSEVDSDCSTYTGTNNNSKCNIEFSNIPANNFMSSSTLPCRSLDNAVFTKGQGDKMRTAIRENSATKFAKVMNSLESLYEPYASKITLGEVTHTEPDPNNFGNEIVYRTPSKIVHKFQKGFDYEFYHTQAPCDTPGKLRLEHTVSKNETPEDIGYIRAVKIKQLGNDIIVYTCLGGLKARNANSVPITSVTITSKESLGDSYYKTQTLGLNDIKTNPYYERELPPNKYYFIKKVLENGIQIKRTIYKIDI</sequence>
<dbReference type="Pfam" id="PF05572">
    <property type="entry name" value="Peptidase_M43"/>
    <property type="match status" value="1"/>
</dbReference>
<dbReference type="InterPro" id="IPR008754">
    <property type="entry name" value="Peptidase_M43"/>
</dbReference>
<dbReference type="EMBL" id="WAAU01000014">
    <property type="protein sequence ID" value="KAB1157339.1"/>
    <property type="molecule type" value="Genomic_DNA"/>
</dbReference>
<gene>
    <name evidence="2" type="ORF">F7018_10445</name>
</gene>
<name>A0A7J5AK16_9FLAO</name>
<feature type="domain" description="Peptidase M43 pregnancy-associated plasma-A" evidence="1">
    <location>
        <begin position="173"/>
        <end position="315"/>
    </location>
</feature>
<dbReference type="Gene3D" id="3.40.390.10">
    <property type="entry name" value="Collagenase (Catalytic Domain)"/>
    <property type="match status" value="1"/>
</dbReference>
<dbReference type="SUPFAM" id="SSF55486">
    <property type="entry name" value="Metalloproteases ('zincins'), catalytic domain"/>
    <property type="match status" value="1"/>
</dbReference>
<dbReference type="RefSeq" id="WP_150900007.1">
    <property type="nucleotide sequence ID" value="NZ_WAAU01000014.1"/>
</dbReference>
<reference evidence="2 3" key="1">
    <citation type="submission" date="2019-09" db="EMBL/GenBank/DDBJ databases">
        <authorList>
            <person name="Cao W.R."/>
        </authorList>
    </citation>
    <scope>NUCLEOTIDE SEQUENCE [LARGE SCALE GENOMIC DNA]</scope>
    <source>
        <strain evidence="3">a4</strain>
    </source>
</reference>
<dbReference type="OrthoDB" id="6278496at2"/>
<evidence type="ECO:0000259" key="1">
    <source>
        <dbReference type="Pfam" id="PF05572"/>
    </source>
</evidence>
<protein>
    <recommendedName>
        <fullName evidence="1">Peptidase M43 pregnancy-associated plasma-A domain-containing protein</fullName>
    </recommendedName>
</protein>
<dbReference type="InterPro" id="IPR024079">
    <property type="entry name" value="MetalloPept_cat_dom_sf"/>
</dbReference>
<accession>A0A7J5AK16</accession>
<organism evidence="2 3">
    <name type="scientific">Tenacibaculum aiptasiae</name>
    <dbReference type="NCBI Taxonomy" id="426481"/>
    <lineage>
        <taxon>Bacteria</taxon>
        <taxon>Pseudomonadati</taxon>
        <taxon>Bacteroidota</taxon>
        <taxon>Flavobacteriia</taxon>
        <taxon>Flavobacteriales</taxon>
        <taxon>Flavobacteriaceae</taxon>
        <taxon>Tenacibaculum</taxon>
    </lineage>
</organism>
<evidence type="ECO:0000313" key="2">
    <source>
        <dbReference type="EMBL" id="KAB1157339.1"/>
    </source>
</evidence>
<evidence type="ECO:0000313" key="3">
    <source>
        <dbReference type="Proteomes" id="UP000467305"/>
    </source>
</evidence>
<proteinExistence type="predicted"/>
<dbReference type="GO" id="GO:0008237">
    <property type="term" value="F:metallopeptidase activity"/>
    <property type="evidence" value="ECO:0007669"/>
    <property type="project" value="InterPro"/>
</dbReference>